<dbReference type="InterPro" id="IPR017972">
    <property type="entry name" value="Cyt_P450_CS"/>
</dbReference>
<dbReference type="Pfam" id="PF00067">
    <property type="entry name" value="p450"/>
    <property type="match status" value="1"/>
</dbReference>
<evidence type="ECO:0008006" key="16">
    <source>
        <dbReference type="Google" id="ProtNLM"/>
    </source>
</evidence>
<keyword evidence="9 12" id="KW-0503">Monooxygenase</keyword>
<dbReference type="PANTHER" id="PTHR24282">
    <property type="entry name" value="CYTOCHROME P450 FAMILY MEMBER"/>
    <property type="match status" value="1"/>
</dbReference>
<dbReference type="InterPro" id="IPR001128">
    <property type="entry name" value="Cyt_P450"/>
</dbReference>
<evidence type="ECO:0000256" key="7">
    <source>
        <dbReference type="ARBA" id="ARBA00023002"/>
    </source>
</evidence>
<evidence type="ECO:0000256" key="3">
    <source>
        <dbReference type="ARBA" id="ARBA00022617"/>
    </source>
</evidence>
<evidence type="ECO:0000256" key="10">
    <source>
        <dbReference type="ARBA" id="ARBA00023136"/>
    </source>
</evidence>
<feature type="binding site" description="axial binding residue" evidence="11">
    <location>
        <position position="470"/>
    </location>
    <ligand>
        <name>heme</name>
        <dbReference type="ChEBI" id="CHEBI:30413"/>
    </ligand>
    <ligandPart>
        <name>Fe</name>
        <dbReference type="ChEBI" id="CHEBI:18248"/>
    </ligandPart>
</feature>
<evidence type="ECO:0000256" key="4">
    <source>
        <dbReference type="ARBA" id="ARBA00022692"/>
    </source>
</evidence>
<dbReference type="GO" id="GO:0016705">
    <property type="term" value="F:oxidoreductase activity, acting on paired donors, with incorporation or reduction of molecular oxygen"/>
    <property type="evidence" value="ECO:0007669"/>
    <property type="project" value="UniProtKB-ARBA"/>
</dbReference>
<dbReference type="AlphaFoldDB" id="A0ABD1L9Z3"/>
<keyword evidence="7 12" id="KW-0560">Oxidoreductase</keyword>
<keyword evidence="4 13" id="KW-0812">Transmembrane</keyword>
<dbReference type="InterPro" id="IPR002401">
    <property type="entry name" value="Cyt_P450_E_grp-I"/>
</dbReference>
<sequence>MEMSIVQIVLVAVLVALMHVFNVWVLSPRSLRAKLQSQGIRGPSPHFYFGNIPQIKSIFLQLQSAPTTHVKDKEEDASTSHAWPSTLFPHIQKWIKQYGPSYLFSTGTIQWLMVADLDMVKEVIMYTSLNLGKPDYLSRDLGPLLGQGILSSSGQLWAHQRKIIAPELYLDKVKAMVNQIVESTNVTLRSWETRLESEGAVAEIKIDEDLRSLSADIIARACFGSNYIEGKEIFSKLRDLQRLLTKIYAYAGLPGYRYLPIKSNRQIWRLEKEINSKISKLITHRQEEAREQDLLQMILDGAKNCDGSDGLLSDSTSRNRFMIDNCKNIFFAGHETTAITASWCLMLLASHQDWQDRARAEVLEVCGQVAPDASMLRSLKTLNMVIQETLRLYPPSIFVVRRALEDVNIKGIVIPKGINIQIPVLVLQQDPQLWGPDAHKFNPERFANGVLGACKFPQAYIPFGTGPRVCVGQHLAMTELKVILSLILSKFRFSLSPSYRHSPAFHLVIEPAHGVLLKMTRI</sequence>
<evidence type="ECO:0000256" key="13">
    <source>
        <dbReference type="SAM" id="Phobius"/>
    </source>
</evidence>
<protein>
    <recommendedName>
        <fullName evidence="16">Cytochrome P450</fullName>
    </recommendedName>
</protein>
<comment type="subcellular location">
    <subcellularLocation>
        <location evidence="1">Membrane</location>
        <topology evidence="1">Single-pass membrane protein</topology>
    </subcellularLocation>
</comment>
<keyword evidence="5 11" id="KW-0479">Metal-binding</keyword>
<comment type="similarity">
    <text evidence="2 12">Belongs to the cytochrome P450 family.</text>
</comment>
<proteinExistence type="inferred from homology"/>
<dbReference type="InterPro" id="IPR036396">
    <property type="entry name" value="Cyt_P450_sf"/>
</dbReference>
<dbReference type="Proteomes" id="UP001603857">
    <property type="component" value="Unassembled WGS sequence"/>
</dbReference>
<name>A0ABD1L9Z3_9FABA</name>
<dbReference type="SUPFAM" id="SSF48264">
    <property type="entry name" value="Cytochrome P450"/>
    <property type="match status" value="1"/>
</dbReference>
<evidence type="ECO:0000256" key="11">
    <source>
        <dbReference type="PIRSR" id="PIRSR602401-1"/>
    </source>
</evidence>
<reference evidence="14 15" key="1">
    <citation type="submission" date="2024-08" db="EMBL/GenBank/DDBJ databases">
        <title>Insights into the chromosomal genome structure of Flemingia macrophylla.</title>
        <authorList>
            <person name="Ding Y."/>
            <person name="Zhao Y."/>
            <person name="Bi W."/>
            <person name="Wu M."/>
            <person name="Zhao G."/>
            <person name="Gong Y."/>
            <person name="Li W."/>
            <person name="Zhang P."/>
        </authorList>
    </citation>
    <scope>NUCLEOTIDE SEQUENCE [LARGE SCALE GENOMIC DNA]</scope>
    <source>
        <strain evidence="14">DYQJB</strain>
        <tissue evidence="14">Leaf</tissue>
    </source>
</reference>
<evidence type="ECO:0000256" key="5">
    <source>
        <dbReference type="ARBA" id="ARBA00022723"/>
    </source>
</evidence>
<dbReference type="GO" id="GO:0004497">
    <property type="term" value="F:monooxygenase activity"/>
    <property type="evidence" value="ECO:0007669"/>
    <property type="project" value="UniProtKB-KW"/>
</dbReference>
<evidence type="ECO:0000313" key="14">
    <source>
        <dbReference type="EMBL" id="KAL2319820.1"/>
    </source>
</evidence>
<comment type="caution">
    <text evidence="14">The sequence shown here is derived from an EMBL/GenBank/DDBJ whole genome shotgun (WGS) entry which is preliminary data.</text>
</comment>
<dbReference type="Gene3D" id="1.10.630.10">
    <property type="entry name" value="Cytochrome P450"/>
    <property type="match status" value="1"/>
</dbReference>
<keyword evidence="3 11" id="KW-0349">Heme</keyword>
<keyword evidence="10 13" id="KW-0472">Membrane</keyword>
<dbReference type="PANTHER" id="PTHR24282:SF26">
    <property type="entry name" value="CYTOCHROME P450"/>
    <property type="match status" value="1"/>
</dbReference>
<gene>
    <name evidence="14" type="ORF">Fmac_028789</name>
</gene>
<dbReference type="GO" id="GO:0046872">
    <property type="term" value="F:metal ion binding"/>
    <property type="evidence" value="ECO:0007669"/>
    <property type="project" value="UniProtKB-KW"/>
</dbReference>
<evidence type="ECO:0000256" key="6">
    <source>
        <dbReference type="ARBA" id="ARBA00022989"/>
    </source>
</evidence>
<keyword evidence="6 13" id="KW-1133">Transmembrane helix</keyword>
<dbReference type="InterPro" id="IPR050665">
    <property type="entry name" value="Cytochrome_P450_Monooxygen"/>
</dbReference>
<dbReference type="PRINTS" id="PR00385">
    <property type="entry name" value="P450"/>
</dbReference>
<evidence type="ECO:0000256" key="12">
    <source>
        <dbReference type="RuleBase" id="RU000461"/>
    </source>
</evidence>
<dbReference type="GO" id="GO:0016020">
    <property type="term" value="C:membrane"/>
    <property type="evidence" value="ECO:0007669"/>
    <property type="project" value="UniProtKB-SubCell"/>
</dbReference>
<evidence type="ECO:0000256" key="8">
    <source>
        <dbReference type="ARBA" id="ARBA00023004"/>
    </source>
</evidence>
<dbReference type="PROSITE" id="PS00086">
    <property type="entry name" value="CYTOCHROME_P450"/>
    <property type="match status" value="1"/>
</dbReference>
<dbReference type="EMBL" id="JBGMDY010000010">
    <property type="protein sequence ID" value="KAL2319820.1"/>
    <property type="molecule type" value="Genomic_DNA"/>
</dbReference>
<evidence type="ECO:0000256" key="1">
    <source>
        <dbReference type="ARBA" id="ARBA00004167"/>
    </source>
</evidence>
<evidence type="ECO:0000256" key="2">
    <source>
        <dbReference type="ARBA" id="ARBA00010617"/>
    </source>
</evidence>
<dbReference type="PRINTS" id="PR00463">
    <property type="entry name" value="EP450I"/>
</dbReference>
<evidence type="ECO:0000313" key="15">
    <source>
        <dbReference type="Proteomes" id="UP001603857"/>
    </source>
</evidence>
<organism evidence="14 15">
    <name type="scientific">Flemingia macrophylla</name>
    <dbReference type="NCBI Taxonomy" id="520843"/>
    <lineage>
        <taxon>Eukaryota</taxon>
        <taxon>Viridiplantae</taxon>
        <taxon>Streptophyta</taxon>
        <taxon>Embryophyta</taxon>
        <taxon>Tracheophyta</taxon>
        <taxon>Spermatophyta</taxon>
        <taxon>Magnoliopsida</taxon>
        <taxon>eudicotyledons</taxon>
        <taxon>Gunneridae</taxon>
        <taxon>Pentapetalae</taxon>
        <taxon>rosids</taxon>
        <taxon>fabids</taxon>
        <taxon>Fabales</taxon>
        <taxon>Fabaceae</taxon>
        <taxon>Papilionoideae</taxon>
        <taxon>50 kb inversion clade</taxon>
        <taxon>NPAAA clade</taxon>
        <taxon>indigoferoid/millettioid clade</taxon>
        <taxon>Phaseoleae</taxon>
        <taxon>Flemingia</taxon>
    </lineage>
</organism>
<comment type="cofactor">
    <cofactor evidence="11">
        <name>heme</name>
        <dbReference type="ChEBI" id="CHEBI:30413"/>
    </cofactor>
</comment>
<evidence type="ECO:0000256" key="9">
    <source>
        <dbReference type="ARBA" id="ARBA00023033"/>
    </source>
</evidence>
<keyword evidence="15" id="KW-1185">Reference proteome</keyword>
<accession>A0ABD1L9Z3</accession>
<feature type="transmembrane region" description="Helical" evidence="13">
    <location>
        <begin position="6"/>
        <end position="26"/>
    </location>
</feature>
<keyword evidence="8 11" id="KW-0408">Iron</keyword>